<reference evidence="1 2" key="1">
    <citation type="submission" date="2019-08" db="EMBL/GenBank/DDBJ databases">
        <title>Lentzea from Indian Himalayas.</title>
        <authorList>
            <person name="Mandal S."/>
            <person name="Mallick Gupta A."/>
            <person name="Maiti P.K."/>
            <person name="Sarkar J."/>
            <person name="Mandal S."/>
        </authorList>
    </citation>
    <scope>NUCLEOTIDE SEQUENCE [LARGE SCALE GENOMIC DNA]</scope>
    <source>
        <strain evidence="1 2">PSKA42</strain>
    </source>
</reference>
<accession>A0ABX1FJD4</accession>
<dbReference type="RefSeq" id="WP_167975754.1">
    <property type="nucleotide sequence ID" value="NZ_VSRL01000073.1"/>
</dbReference>
<evidence type="ECO:0000313" key="1">
    <source>
        <dbReference type="EMBL" id="NKE59094.1"/>
    </source>
</evidence>
<dbReference type="EMBL" id="VSRL01000073">
    <property type="protein sequence ID" value="NKE59094.1"/>
    <property type="molecule type" value="Genomic_DNA"/>
</dbReference>
<gene>
    <name evidence="1" type="ORF">FXN61_20675</name>
</gene>
<protein>
    <submittedName>
        <fullName evidence="1">Uncharacterized protein</fullName>
    </submittedName>
</protein>
<proteinExistence type="predicted"/>
<evidence type="ECO:0000313" key="2">
    <source>
        <dbReference type="Proteomes" id="UP001515943"/>
    </source>
</evidence>
<comment type="caution">
    <text evidence="1">The sequence shown here is derived from an EMBL/GenBank/DDBJ whole genome shotgun (WGS) entry which is preliminary data.</text>
</comment>
<sequence length="250" mass="27657">MFRIGRRPDDESSGWFADDTGRYSERWRGERGVPSGHVNLQLWDHMFGRNPEARFYFQGDTGALSVVGERVVVMTNKCQHRGSTLVVAPVAACTMDLLPAGALVKLRVVVETGIGESPTAAATVVELLYPRERERELTGFVDALYPDRPKRRRQVRPMVERGNVPPVAPPPMPQMREPVREQVKEAVPPPVGHDAPLVVDAVPAEKPSPSSLPRLRVRTAPEGGDWLCFRPSPETAEIIDMVQPSEAAEP</sequence>
<keyword evidence="2" id="KW-1185">Reference proteome</keyword>
<dbReference type="Proteomes" id="UP001515943">
    <property type="component" value="Unassembled WGS sequence"/>
</dbReference>
<name>A0ABX1FJD4_9PSEU</name>
<organism evidence="1 2">
    <name type="scientific">Lentzea indica</name>
    <dbReference type="NCBI Taxonomy" id="2604800"/>
    <lineage>
        <taxon>Bacteria</taxon>
        <taxon>Bacillati</taxon>
        <taxon>Actinomycetota</taxon>
        <taxon>Actinomycetes</taxon>
        <taxon>Pseudonocardiales</taxon>
        <taxon>Pseudonocardiaceae</taxon>
        <taxon>Lentzea</taxon>
    </lineage>
</organism>